<gene>
    <name evidence="1" type="ORF">DSM106044_02447</name>
</gene>
<proteinExistence type="predicted"/>
<name>A0A4U8Q7A2_9FIRM</name>
<evidence type="ECO:0000313" key="2">
    <source>
        <dbReference type="Proteomes" id="UP000306509"/>
    </source>
</evidence>
<dbReference type="RefSeq" id="WP_027295171.1">
    <property type="nucleotide sequence ID" value="NZ_CABMJZ010000116.1"/>
</dbReference>
<dbReference type="Proteomes" id="UP000306509">
    <property type="component" value="Unassembled WGS sequence"/>
</dbReference>
<dbReference type="EMBL" id="QGQD01000050">
    <property type="protein sequence ID" value="TLD00697.1"/>
    <property type="molecule type" value="Genomic_DNA"/>
</dbReference>
<sequence length="79" mass="9362">MRMKPEKNKKRKKKVPLNALLYQELERYDEAGVSLWLDGKPSDPESIARACTAREENNYMRDYYSNDRNEIYGIGFDKI</sequence>
<organism evidence="1 2">
    <name type="scientific">Robinsoniella peoriensis</name>
    <dbReference type="NCBI Taxonomy" id="180332"/>
    <lineage>
        <taxon>Bacteria</taxon>
        <taxon>Bacillati</taxon>
        <taxon>Bacillota</taxon>
        <taxon>Clostridia</taxon>
        <taxon>Lachnospirales</taxon>
        <taxon>Lachnospiraceae</taxon>
        <taxon>Robinsoniella</taxon>
    </lineage>
</organism>
<reference evidence="1 2" key="1">
    <citation type="journal article" date="2019" name="Anaerobe">
        <title>Detection of Robinsoniella peoriensis in multiple bone samples of a trauma patient.</title>
        <authorList>
            <person name="Schrottner P."/>
            <person name="Hartwich K."/>
            <person name="Bunk B."/>
            <person name="Schober I."/>
            <person name="Helbig S."/>
            <person name="Rudolph W.W."/>
            <person name="Gunzer F."/>
        </authorList>
    </citation>
    <scope>NUCLEOTIDE SEQUENCE [LARGE SCALE GENOMIC DNA]</scope>
    <source>
        <strain evidence="1 2">DSM 106044</strain>
    </source>
</reference>
<protein>
    <submittedName>
        <fullName evidence="1">Uncharacterized protein</fullName>
    </submittedName>
</protein>
<keyword evidence="2" id="KW-1185">Reference proteome</keyword>
<dbReference type="AlphaFoldDB" id="A0A4U8Q7A2"/>
<comment type="caution">
    <text evidence="1">The sequence shown here is derived from an EMBL/GenBank/DDBJ whole genome shotgun (WGS) entry which is preliminary data.</text>
</comment>
<accession>A0A4U8Q7A2</accession>
<evidence type="ECO:0000313" key="1">
    <source>
        <dbReference type="EMBL" id="TLD00697.1"/>
    </source>
</evidence>